<evidence type="ECO:0000256" key="1">
    <source>
        <dbReference type="SAM" id="SignalP"/>
    </source>
</evidence>
<dbReference type="EMBL" id="JAFIQS010000011">
    <property type="protein sequence ID" value="KAG5164829.1"/>
    <property type="molecule type" value="Genomic_DNA"/>
</dbReference>
<dbReference type="AlphaFoldDB" id="A0A8H7XS53"/>
<gene>
    <name evidence="2" type="ORF">JR316_010472</name>
</gene>
<name>A0A8H7XS53_PSICU</name>
<comment type="caution">
    <text evidence="2">The sequence shown here is derived from an EMBL/GenBank/DDBJ whole genome shotgun (WGS) entry which is preliminary data.</text>
</comment>
<evidence type="ECO:0000313" key="2">
    <source>
        <dbReference type="EMBL" id="KAG5164829.1"/>
    </source>
</evidence>
<reference evidence="2" key="1">
    <citation type="submission" date="2021-02" db="EMBL/GenBank/DDBJ databases">
        <title>Psilocybe cubensis genome.</title>
        <authorList>
            <person name="Mckernan K.J."/>
            <person name="Crawford S."/>
            <person name="Trippe A."/>
            <person name="Kane L.T."/>
            <person name="Mclaughlin S."/>
        </authorList>
    </citation>
    <scope>NUCLEOTIDE SEQUENCE [LARGE SCALE GENOMIC DNA]</scope>
    <source>
        <strain evidence="2">MGC-MH-2018</strain>
    </source>
</reference>
<dbReference type="OrthoDB" id="3014608at2759"/>
<protein>
    <submittedName>
        <fullName evidence="2">Uncharacterized protein</fullName>
    </submittedName>
</protein>
<sequence>MLLLPVIVLVSQFSGIIALPLNARTNKAAKASSAASAAATVTPANAEGDEVELNGAFNTAVSLGGGNIKTDVIFPKGAVGSFEFEFQDATANTVTVTENKTPGKAPAGFAFLDPSSYKVSLGRKARNATLQKIDIIFDPALPALAGVDISQAKIGKLKKKNNTFVINDKLGEQEFEADENEVTLTVKNGNGEWGIFIPTAAVANPAASSTAASASSSVSASASSTSAAAPAASTTAAAEGKKDEDEITGAFDAAIATPAGNRKTDIIYPANAAGAFEVEINATLANAITVKTNKTPVAPPKGFLFVDPVTYQVSTASKTAANDLVKIDYFYSDAVLAAADVKQGVIGKLDTATNQFITDLAVLKAEFEFEEEEKEWTLTVPDLNGEWAILIPEAAVLKSAQTLTL</sequence>
<feature type="chain" id="PRO_5034248175" evidence="1">
    <location>
        <begin position="19"/>
        <end position="405"/>
    </location>
</feature>
<organism evidence="2">
    <name type="scientific">Psilocybe cubensis</name>
    <name type="common">Psychedelic mushroom</name>
    <name type="synonym">Stropharia cubensis</name>
    <dbReference type="NCBI Taxonomy" id="181762"/>
    <lineage>
        <taxon>Eukaryota</taxon>
        <taxon>Fungi</taxon>
        <taxon>Dikarya</taxon>
        <taxon>Basidiomycota</taxon>
        <taxon>Agaricomycotina</taxon>
        <taxon>Agaricomycetes</taxon>
        <taxon>Agaricomycetidae</taxon>
        <taxon>Agaricales</taxon>
        <taxon>Agaricineae</taxon>
        <taxon>Strophariaceae</taxon>
        <taxon>Psilocybe</taxon>
    </lineage>
</organism>
<feature type="signal peptide" evidence="1">
    <location>
        <begin position="1"/>
        <end position="18"/>
    </location>
</feature>
<proteinExistence type="predicted"/>
<accession>A0A8H7XS53</accession>
<keyword evidence="1" id="KW-0732">Signal</keyword>